<dbReference type="EMBL" id="GBRH01277885">
    <property type="protein sequence ID" value="JAD20010.1"/>
    <property type="molecule type" value="Transcribed_RNA"/>
</dbReference>
<proteinExistence type="predicted"/>
<name>A0A0A8Y3Y7_ARUDO</name>
<protein>
    <submittedName>
        <fullName evidence="2">Uncharacterized protein</fullName>
    </submittedName>
</protein>
<dbReference type="AlphaFoldDB" id="A0A0A8Y3Y7"/>
<reference evidence="2" key="1">
    <citation type="submission" date="2014-09" db="EMBL/GenBank/DDBJ databases">
        <authorList>
            <person name="Magalhaes I.L.F."/>
            <person name="Oliveira U."/>
            <person name="Santos F.R."/>
            <person name="Vidigal T.H.D.A."/>
            <person name="Brescovit A.D."/>
            <person name="Santos A.J."/>
        </authorList>
    </citation>
    <scope>NUCLEOTIDE SEQUENCE</scope>
    <source>
        <tissue evidence="2">Shoot tissue taken approximately 20 cm above the soil surface</tissue>
    </source>
</reference>
<evidence type="ECO:0000313" key="2">
    <source>
        <dbReference type="EMBL" id="JAD20010.1"/>
    </source>
</evidence>
<feature type="region of interest" description="Disordered" evidence="1">
    <location>
        <begin position="1"/>
        <end position="21"/>
    </location>
</feature>
<evidence type="ECO:0000256" key="1">
    <source>
        <dbReference type="SAM" id="MobiDB-lite"/>
    </source>
</evidence>
<sequence length="21" mass="2287">MAPYVGGWHSNDVGTQNHDTT</sequence>
<organism evidence="2">
    <name type="scientific">Arundo donax</name>
    <name type="common">Giant reed</name>
    <name type="synonym">Donax arundinaceus</name>
    <dbReference type="NCBI Taxonomy" id="35708"/>
    <lineage>
        <taxon>Eukaryota</taxon>
        <taxon>Viridiplantae</taxon>
        <taxon>Streptophyta</taxon>
        <taxon>Embryophyta</taxon>
        <taxon>Tracheophyta</taxon>
        <taxon>Spermatophyta</taxon>
        <taxon>Magnoliopsida</taxon>
        <taxon>Liliopsida</taxon>
        <taxon>Poales</taxon>
        <taxon>Poaceae</taxon>
        <taxon>PACMAD clade</taxon>
        <taxon>Arundinoideae</taxon>
        <taxon>Arundineae</taxon>
        <taxon>Arundo</taxon>
    </lineage>
</organism>
<accession>A0A0A8Y3Y7</accession>
<feature type="compositionally biased region" description="Polar residues" evidence="1">
    <location>
        <begin position="12"/>
        <end position="21"/>
    </location>
</feature>
<reference evidence="2" key="2">
    <citation type="journal article" date="2015" name="Data Brief">
        <title>Shoot transcriptome of the giant reed, Arundo donax.</title>
        <authorList>
            <person name="Barrero R.A."/>
            <person name="Guerrero F.D."/>
            <person name="Moolhuijzen P."/>
            <person name="Goolsby J.A."/>
            <person name="Tidwell J."/>
            <person name="Bellgard S.E."/>
            <person name="Bellgard M.I."/>
        </authorList>
    </citation>
    <scope>NUCLEOTIDE SEQUENCE</scope>
    <source>
        <tissue evidence="2">Shoot tissue taken approximately 20 cm above the soil surface</tissue>
    </source>
</reference>